<dbReference type="Pfam" id="PF01272">
    <property type="entry name" value="GreA_GreB"/>
    <property type="match status" value="1"/>
</dbReference>
<evidence type="ECO:0000259" key="1">
    <source>
        <dbReference type="Pfam" id="PF01272"/>
    </source>
</evidence>
<dbReference type="EMBL" id="JBBMQX010000010">
    <property type="protein sequence ID" value="MEM5533412.1"/>
    <property type="molecule type" value="Genomic_DNA"/>
</dbReference>
<keyword evidence="2" id="KW-0251">Elongation factor</keyword>
<feature type="domain" description="Transcription elongation factor GreA/GreB C-terminal" evidence="1">
    <location>
        <begin position="50"/>
        <end position="121"/>
    </location>
</feature>
<reference evidence="2 3" key="1">
    <citation type="submission" date="2024-03" db="EMBL/GenBank/DDBJ databases">
        <title>Community enrichment and isolation of bacterial strains for fucoidan degradation.</title>
        <authorList>
            <person name="Sichert A."/>
        </authorList>
    </citation>
    <scope>NUCLEOTIDE SEQUENCE [LARGE SCALE GENOMIC DNA]</scope>
    <source>
        <strain evidence="2 3">AS26</strain>
    </source>
</reference>
<accession>A0ABU9TJI3</accession>
<dbReference type="Proteomes" id="UP001457661">
    <property type="component" value="Unassembled WGS sequence"/>
</dbReference>
<gene>
    <name evidence="2" type="ORF">WNY57_13335</name>
</gene>
<comment type="caution">
    <text evidence="2">The sequence shown here is derived from an EMBL/GenBank/DDBJ whole genome shotgun (WGS) entry which is preliminary data.</text>
</comment>
<keyword evidence="3" id="KW-1185">Reference proteome</keyword>
<organism evidence="2 3">
    <name type="scientific">Pseudoalteromonas arctica</name>
    <dbReference type="NCBI Taxonomy" id="394751"/>
    <lineage>
        <taxon>Bacteria</taxon>
        <taxon>Pseudomonadati</taxon>
        <taxon>Pseudomonadota</taxon>
        <taxon>Gammaproteobacteria</taxon>
        <taxon>Alteromonadales</taxon>
        <taxon>Pseudoalteromonadaceae</taxon>
        <taxon>Pseudoalteromonas</taxon>
    </lineage>
</organism>
<dbReference type="GO" id="GO:0003746">
    <property type="term" value="F:translation elongation factor activity"/>
    <property type="evidence" value="ECO:0007669"/>
    <property type="project" value="UniProtKB-KW"/>
</dbReference>
<protein>
    <submittedName>
        <fullName evidence="2">GreA/GreB family elongation factor</fullName>
    </submittedName>
</protein>
<dbReference type="Gene3D" id="3.10.50.30">
    <property type="entry name" value="Transcription elongation factor, GreA/GreB, C-terminal domain"/>
    <property type="match status" value="1"/>
</dbReference>
<proteinExistence type="predicted"/>
<dbReference type="RefSeq" id="WP_165722899.1">
    <property type="nucleotide sequence ID" value="NZ_JBBMQX010000010.1"/>
</dbReference>
<name>A0ABU9TJI3_9GAMM</name>
<sequence>MLSFLFERKKPFLSKNDFTDAAVLLQPLKLAYLLQEVEYSQRPWSKFNPHVQINSTVVIKNITTGFKRRITLVPPSQRKHFISDVSFHSSLGVALLGHKINHIIEYKEAGESHLWEIIAINIKEEI</sequence>
<evidence type="ECO:0000313" key="2">
    <source>
        <dbReference type="EMBL" id="MEM5533412.1"/>
    </source>
</evidence>
<dbReference type="InterPro" id="IPR036953">
    <property type="entry name" value="GreA/GreB_C_sf"/>
</dbReference>
<keyword evidence="2" id="KW-0648">Protein biosynthesis</keyword>
<dbReference type="InterPro" id="IPR001437">
    <property type="entry name" value="Tscrpt_elong_fac_GreA/B_C"/>
</dbReference>
<evidence type="ECO:0000313" key="3">
    <source>
        <dbReference type="Proteomes" id="UP001457661"/>
    </source>
</evidence>
<dbReference type="SUPFAM" id="SSF54534">
    <property type="entry name" value="FKBP-like"/>
    <property type="match status" value="1"/>
</dbReference>